<dbReference type="EMBL" id="KZ999637">
    <property type="protein sequence ID" value="RKO84884.1"/>
    <property type="molecule type" value="Genomic_DNA"/>
</dbReference>
<name>A0A4P9VYQ0_9FUNG</name>
<feature type="region of interest" description="Disordered" evidence="1">
    <location>
        <begin position="43"/>
        <end position="65"/>
    </location>
</feature>
<sequence>MTATYILSLLLRSLSRRPSVSASPVLPDHLSRGPDFLQQELATKTKTLERQRRPGGEEPREREGGIRHLPQVRMVTHCWKSGVPAVVVGRTLLESFSQPQNELLHKVVNTVPRPPSANAQLPLTSSSPHPFPSPTDDSAPLTQTTLAFQVDRAADGPSPDQPADVSQIGMATRLECSHLTSDVIASTVDLRAAKQGIGKRGENTLEAGWCLMWLKGAASMHALRWGRKTQKLVIFVRPVKLHEQSRARRAKSLVRWEREA</sequence>
<protein>
    <submittedName>
        <fullName evidence="3">Uncharacterized protein</fullName>
    </submittedName>
</protein>
<dbReference type="Proteomes" id="UP000269721">
    <property type="component" value="Unassembled WGS sequence"/>
</dbReference>
<reference evidence="4" key="1">
    <citation type="journal article" date="2018" name="Nat. Microbiol.">
        <title>Leveraging single-cell genomics to expand the fungal tree of life.</title>
        <authorList>
            <person name="Ahrendt S.R."/>
            <person name="Quandt C.A."/>
            <person name="Ciobanu D."/>
            <person name="Clum A."/>
            <person name="Salamov A."/>
            <person name="Andreopoulos B."/>
            <person name="Cheng J.F."/>
            <person name="Woyke T."/>
            <person name="Pelin A."/>
            <person name="Henrissat B."/>
            <person name="Reynolds N.K."/>
            <person name="Benny G.L."/>
            <person name="Smith M.E."/>
            <person name="James T.Y."/>
            <person name="Grigoriev I.V."/>
        </authorList>
    </citation>
    <scope>NUCLEOTIDE SEQUENCE [LARGE SCALE GENOMIC DNA]</scope>
</reference>
<evidence type="ECO:0000256" key="2">
    <source>
        <dbReference type="SAM" id="SignalP"/>
    </source>
</evidence>
<evidence type="ECO:0000256" key="1">
    <source>
        <dbReference type="SAM" id="MobiDB-lite"/>
    </source>
</evidence>
<feature type="compositionally biased region" description="Low complexity" evidence="1">
    <location>
        <begin position="121"/>
        <end position="138"/>
    </location>
</feature>
<evidence type="ECO:0000313" key="4">
    <source>
        <dbReference type="Proteomes" id="UP000269721"/>
    </source>
</evidence>
<accession>A0A4P9VYQ0</accession>
<feature type="compositionally biased region" description="Basic and acidic residues" evidence="1">
    <location>
        <begin position="46"/>
        <end position="65"/>
    </location>
</feature>
<keyword evidence="2" id="KW-0732">Signal</keyword>
<feature type="chain" id="PRO_5020228568" evidence="2">
    <location>
        <begin position="23"/>
        <end position="260"/>
    </location>
</feature>
<gene>
    <name evidence="3" type="ORF">BDK51DRAFT_32709</name>
</gene>
<proteinExistence type="predicted"/>
<feature type="region of interest" description="Disordered" evidence="1">
    <location>
        <begin position="112"/>
        <end position="140"/>
    </location>
</feature>
<organism evidence="3 4">
    <name type="scientific">Blyttiomyces helicus</name>
    <dbReference type="NCBI Taxonomy" id="388810"/>
    <lineage>
        <taxon>Eukaryota</taxon>
        <taxon>Fungi</taxon>
        <taxon>Fungi incertae sedis</taxon>
        <taxon>Chytridiomycota</taxon>
        <taxon>Chytridiomycota incertae sedis</taxon>
        <taxon>Chytridiomycetes</taxon>
        <taxon>Chytridiomycetes incertae sedis</taxon>
        <taxon>Blyttiomyces</taxon>
    </lineage>
</organism>
<evidence type="ECO:0000313" key="3">
    <source>
        <dbReference type="EMBL" id="RKO84884.1"/>
    </source>
</evidence>
<keyword evidence="4" id="KW-1185">Reference proteome</keyword>
<feature type="signal peptide" evidence="2">
    <location>
        <begin position="1"/>
        <end position="22"/>
    </location>
</feature>
<dbReference type="AlphaFoldDB" id="A0A4P9VYQ0"/>